<comment type="caution">
    <text evidence="2">The sequence shown here is derived from an EMBL/GenBank/DDBJ whole genome shotgun (WGS) entry which is preliminary data.</text>
</comment>
<dbReference type="EMBL" id="JAIQDJ010000001">
    <property type="protein sequence ID" value="MBZ4185582.1"/>
    <property type="molecule type" value="Genomic_DNA"/>
</dbReference>
<accession>A0ABS7TCQ1</accession>
<sequence>MSSPADELDIAILRQLADTPQASQRDLARRAGVSLGSLNYALRALIDKGWVKVGNFGRNPNKLGYAYLLTPHGLDAKARLTRAFLARKLREYDNLHLEIQRLQAEIETEAEAATGQGSASHRGSAE</sequence>
<proteinExistence type="predicted"/>
<keyword evidence="3" id="KW-1185">Reference proteome</keyword>
<evidence type="ECO:0000313" key="3">
    <source>
        <dbReference type="Proteomes" id="UP001430290"/>
    </source>
</evidence>
<dbReference type="InterPro" id="IPR036390">
    <property type="entry name" value="WH_DNA-bd_sf"/>
</dbReference>
<dbReference type="Pfam" id="PF13412">
    <property type="entry name" value="HTH_24"/>
    <property type="match status" value="1"/>
</dbReference>
<organism evidence="2 3">
    <name type="scientific">Thermomonas beijingensis</name>
    <dbReference type="NCBI Taxonomy" id="2872701"/>
    <lineage>
        <taxon>Bacteria</taxon>
        <taxon>Pseudomonadati</taxon>
        <taxon>Pseudomonadota</taxon>
        <taxon>Gammaproteobacteria</taxon>
        <taxon>Lysobacterales</taxon>
        <taxon>Lysobacteraceae</taxon>
        <taxon>Thermomonas</taxon>
    </lineage>
</organism>
<evidence type="ECO:0000256" key="1">
    <source>
        <dbReference type="SAM" id="Coils"/>
    </source>
</evidence>
<dbReference type="SUPFAM" id="SSF46785">
    <property type="entry name" value="Winged helix' DNA-binding domain"/>
    <property type="match status" value="1"/>
</dbReference>
<dbReference type="InterPro" id="IPR026433">
    <property type="entry name" value="MarR_EPS"/>
</dbReference>
<dbReference type="Proteomes" id="UP001430290">
    <property type="component" value="Unassembled WGS sequence"/>
</dbReference>
<name>A0ABS7TCQ1_9GAMM</name>
<protein>
    <submittedName>
        <fullName evidence="2">MarR family EPS-associated transcriptional regulator</fullName>
    </submittedName>
</protein>
<dbReference type="RefSeq" id="WP_223627205.1">
    <property type="nucleotide sequence ID" value="NZ_JAIQDJ010000001.1"/>
</dbReference>
<dbReference type="NCBIfam" id="TIGR04176">
    <property type="entry name" value="MarR_EPS"/>
    <property type="match status" value="1"/>
</dbReference>
<evidence type="ECO:0000313" key="2">
    <source>
        <dbReference type="EMBL" id="MBZ4185582.1"/>
    </source>
</evidence>
<feature type="coiled-coil region" evidence="1">
    <location>
        <begin position="85"/>
        <end position="112"/>
    </location>
</feature>
<dbReference type="InterPro" id="IPR036388">
    <property type="entry name" value="WH-like_DNA-bd_sf"/>
</dbReference>
<keyword evidence="1" id="KW-0175">Coiled coil</keyword>
<dbReference type="Gene3D" id="1.10.10.10">
    <property type="entry name" value="Winged helix-like DNA-binding domain superfamily/Winged helix DNA-binding domain"/>
    <property type="match status" value="1"/>
</dbReference>
<gene>
    <name evidence="2" type="ORF">K7B09_04485</name>
</gene>
<reference evidence="2" key="1">
    <citation type="submission" date="2021-09" db="EMBL/GenBank/DDBJ databases">
        <authorList>
            <person name="Wu T."/>
            <person name="Guo S.Z."/>
        </authorList>
    </citation>
    <scope>NUCLEOTIDE SEQUENCE</scope>
    <source>
        <strain evidence="2">RSS-23</strain>
    </source>
</reference>